<evidence type="ECO:0000313" key="1">
    <source>
        <dbReference type="EMBL" id="KAJ8635174.1"/>
    </source>
</evidence>
<keyword evidence="2" id="KW-1185">Reference proteome</keyword>
<dbReference type="Proteomes" id="UP001234297">
    <property type="component" value="Chromosome 3"/>
</dbReference>
<gene>
    <name evidence="1" type="ORF">MRB53_009441</name>
</gene>
<organism evidence="1 2">
    <name type="scientific">Persea americana</name>
    <name type="common">Avocado</name>
    <dbReference type="NCBI Taxonomy" id="3435"/>
    <lineage>
        <taxon>Eukaryota</taxon>
        <taxon>Viridiplantae</taxon>
        <taxon>Streptophyta</taxon>
        <taxon>Embryophyta</taxon>
        <taxon>Tracheophyta</taxon>
        <taxon>Spermatophyta</taxon>
        <taxon>Magnoliopsida</taxon>
        <taxon>Magnoliidae</taxon>
        <taxon>Laurales</taxon>
        <taxon>Lauraceae</taxon>
        <taxon>Persea</taxon>
    </lineage>
</organism>
<accession>A0ACC2LQ38</accession>
<proteinExistence type="predicted"/>
<name>A0ACC2LQ38_PERAE</name>
<comment type="caution">
    <text evidence="1">The sequence shown here is derived from an EMBL/GenBank/DDBJ whole genome shotgun (WGS) entry which is preliminary data.</text>
</comment>
<protein>
    <submittedName>
        <fullName evidence="1">Uncharacterized protein</fullName>
    </submittedName>
</protein>
<sequence length="176" mass="20341">MEFRSAPPSRFGMELLLQCRDINITFGKHNSNTSSKKRKQDDNGKGGWKKKSIFFKLPYWEHLLIRHNLDVMHIEKNICDSIVGTLLNIEGKTKDILKGLKQGGQEAQIDALLSLISESASWQNLIWAITRIRRDGFIHCPARVIWTNGRRLLRFGGLRRGWHEAEEILEIARHGR</sequence>
<reference evidence="1 2" key="1">
    <citation type="journal article" date="2022" name="Hortic Res">
        <title>A haplotype resolved chromosomal level avocado genome allows analysis of novel avocado genes.</title>
        <authorList>
            <person name="Nath O."/>
            <person name="Fletcher S.J."/>
            <person name="Hayward A."/>
            <person name="Shaw L.M."/>
            <person name="Masouleh A.K."/>
            <person name="Furtado A."/>
            <person name="Henry R.J."/>
            <person name="Mitter N."/>
        </authorList>
    </citation>
    <scope>NUCLEOTIDE SEQUENCE [LARGE SCALE GENOMIC DNA]</scope>
    <source>
        <strain evidence="2">cv. Hass</strain>
    </source>
</reference>
<dbReference type="EMBL" id="CM056811">
    <property type="protein sequence ID" value="KAJ8635174.1"/>
    <property type="molecule type" value="Genomic_DNA"/>
</dbReference>
<evidence type="ECO:0000313" key="2">
    <source>
        <dbReference type="Proteomes" id="UP001234297"/>
    </source>
</evidence>